<dbReference type="STRING" id="1261.HMPREF3195_01795"/>
<proteinExistence type="predicted"/>
<evidence type="ECO:0000313" key="4">
    <source>
        <dbReference type="Proteomes" id="UP000070326"/>
    </source>
</evidence>
<accession>A0A135YM65</accession>
<dbReference type="EMBL" id="UGTB01000004">
    <property type="protein sequence ID" value="SUB61251.1"/>
    <property type="molecule type" value="Genomic_DNA"/>
</dbReference>
<gene>
    <name evidence="2" type="ORF">HMPREF3195_01795</name>
    <name evidence="3" type="ORF">NCTC11460_01177</name>
</gene>
<name>A0A135YM65_9FIRM</name>
<sequence length="68" mass="7435">MAAIEKTSLKLRLENGVDKNNKKKYATVVVNRINPQVGVEDLQAIGRAVAGLQTLNLVDMSRVETKAI</sequence>
<dbReference type="InterPro" id="IPR012454">
    <property type="entry name" value="DUF1659"/>
</dbReference>
<protein>
    <recommendedName>
        <fullName evidence="1">DUF1659 domain-containing protein</fullName>
    </recommendedName>
</protein>
<organism evidence="2 4">
    <name type="scientific">Peptostreptococcus anaerobius</name>
    <dbReference type="NCBI Taxonomy" id="1261"/>
    <lineage>
        <taxon>Bacteria</taxon>
        <taxon>Bacillati</taxon>
        <taxon>Bacillota</taxon>
        <taxon>Clostridia</taxon>
        <taxon>Peptostreptococcales</taxon>
        <taxon>Peptostreptococcaceae</taxon>
        <taxon>Peptostreptococcus</taxon>
    </lineage>
</organism>
<dbReference type="EMBL" id="LSQZ01000091">
    <property type="protein sequence ID" value="KXI10476.1"/>
    <property type="molecule type" value="Genomic_DNA"/>
</dbReference>
<dbReference type="Proteomes" id="UP000070326">
    <property type="component" value="Unassembled WGS sequence"/>
</dbReference>
<reference evidence="3 5" key="2">
    <citation type="submission" date="2018-06" db="EMBL/GenBank/DDBJ databases">
        <authorList>
            <consortium name="Pathogen Informatics"/>
            <person name="Doyle S."/>
        </authorList>
    </citation>
    <scope>NUCLEOTIDE SEQUENCE [LARGE SCALE GENOMIC DNA]</scope>
    <source>
        <strain evidence="3 5">NCTC11460</strain>
    </source>
</reference>
<evidence type="ECO:0000313" key="5">
    <source>
        <dbReference type="Proteomes" id="UP000255101"/>
    </source>
</evidence>
<dbReference type="Proteomes" id="UP000255101">
    <property type="component" value="Unassembled WGS sequence"/>
</dbReference>
<dbReference type="RefSeq" id="WP_002844471.1">
    <property type="nucleotide sequence ID" value="NZ_CAMPYD010000013.1"/>
</dbReference>
<dbReference type="GeneID" id="79843497"/>
<dbReference type="PATRIC" id="fig|1261.5.peg.1803"/>
<evidence type="ECO:0000313" key="2">
    <source>
        <dbReference type="EMBL" id="KXI10476.1"/>
    </source>
</evidence>
<dbReference type="AlphaFoldDB" id="A0A135YM65"/>
<dbReference type="Pfam" id="PF07872">
    <property type="entry name" value="DUF1659"/>
    <property type="match status" value="1"/>
</dbReference>
<evidence type="ECO:0000259" key="1">
    <source>
        <dbReference type="Pfam" id="PF07872"/>
    </source>
</evidence>
<feature type="domain" description="DUF1659" evidence="1">
    <location>
        <begin position="4"/>
        <end position="68"/>
    </location>
</feature>
<evidence type="ECO:0000313" key="3">
    <source>
        <dbReference type="EMBL" id="SUB61251.1"/>
    </source>
</evidence>
<reference evidence="2 4" key="1">
    <citation type="submission" date="2016-02" db="EMBL/GenBank/DDBJ databases">
        <authorList>
            <person name="Wen L."/>
            <person name="He K."/>
            <person name="Yang H."/>
        </authorList>
    </citation>
    <scope>NUCLEOTIDE SEQUENCE [LARGE SCALE GENOMIC DNA]</scope>
    <source>
        <strain evidence="2 4">MJR8628A</strain>
    </source>
</reference>